<dbReference type="AlphaFoldDB" id="A0A0R3P9X9"/>
<accession>A0A0R3P9X9</accession>
<dbReference type="WBParaSite" id="ACOC_0000027301-mRNA-1">
    <property type="protein sequence ID" value="ACOC_0000027301-mRNA-1"/>
    <property type="gene ID" value="ACOC_0000027301"/>
</dbReference>
<sequence length="74" mass="8039">MPSTALVAAMAVVVVVLAPLSMFPSSNGCGERRTITPDAHRNRRCQPPQKIILCVEGFEANSDGLGGKRYLQRR</sequence>
<dbReference type="EMBL" id="UYYA01000023">
    <property type="protein sequence ID" value="VDM51859.1"/>
    <property type="molecule type" value="Genomic_DNA"/>
</dbReference>
<feature type="signal peptide" evidence="1">
    <location>
        <begin position="1"/>
        <end position="28"/>
    </location>
</feature>
<protein>
    <submittedName>
        <fullName evidence="4">Secreted protein</fullName>
    </submittedName>
</protein>
<evidence type="ECO:0000313" key="2">
    <source>
        <dbReference type="EMBL" id="VDM51859.1"/>
    </source>
</evidence>
<feature type="chain" id="PRO_5043129965" evidence="1">
    <location>
        <begin position="29"/>
        <end position="74"/>
    </location>
</feature>
<gene>
    <name evidence="2" type="ORF">ACOC_LOCUS274</name>
</gene>
<evidence type="ECO:0000313" key="4">
    <source>
        <dbReference type="WBParaSite" id="ACOC_0000027301-mRNA-1"/>
    </source>
</evidence>
<organism evidence="4">
    <name type="scientific">Angiostrongylus costaricensis</name>
    <name type="common">Nematode worm</name>
    <dbReference type="NCBI Taxonomy" id="334426"/>
    <lineage>
        <taxon>Eukaryota</taxon>
        <taxon>Metazoa</taxon>
        <taxon>Ecdysozoa</taxon>
        <taxon>Nematoda</taxon>
        <taxon>Chromadorea</taxon>
        <taxon>Rhabditida</taxon>
        <taxon>Rhabditina</taxon>
        <taxon>Rhabditomorpha</taxon>
        <taxon>Strongyloidea</taxon>
        <taxon>Metastrongylidae</taxon>
        <taxon>Angiostrongylus</taxon>
    </lineage>
</organism>
<evidence type="ECO:0000313" key="3">
    <source>
        <dbReference type="Proteomes" id="UP000267027"/>
    </source>
</evidence>
<keyword evidence="3" id="KW-1185">Reference proteome</keyword>
<evidence type="ECO:0000256" key="1">
    <source>
        <dbReference type="SAM" id="SignalP"/>
    </source>
</evidence>
<dbReference type="Proteomes" id="UP000267027">
    <property type="component" value="Unassembled WGS sequence"/>
</dbReference>
<reference evidence="2 3" key="2">
    <citation type="submission" date="2018-11" db="EMBL/GenBank/DDBJ databases">
        <authorList>
            <consortium name="Pathogen Informatics"/>
        </authorList>
    </citation>
    <scope>NUCLEOTIDE SEQUENCE [LARGE SCALE GENOMIC DNA]</scope>
    <source>
        <strain evidence="2 3">Costa Rica</strain>
    </source>
</reference>
<proteinExistence type="predicted"/>
<name>A0A0R3P9X9_ANGCS</name>
<keyword evidence="1" id="KW-0732">Signal</keyword>
<reference evidence="4" key="1">
    <citation type="submission" date="2017-02" db="UniProtKB">
        <authorList>
            <consortium name="WormBaseParasite"/>
        </authorList>
    </citation>
    <scope>IDENTIFICATION</scope>
</reference>